<feature type="non-terminal residue" evidence="5">
    <location>
        <position position="1"/>
    </location>
</feature>
<feature type="coiled-coil region" evidence="3">
    <location>
        <begin position="20"/>
        <end position="51"/>
    </location>
</feature>
<evidence type="ECO:0000259" key="4">
    <source>
        <dbReference type="PROSITE" id="PS50222"/>
    </source>
</evidence>
<name>A0A7L1GB55_9PICI</name>
<keyword evidence="6" id="KW-1185">Reference proteome</keyword>
<proteinExistence type="predicted"/>
<evidence type="ECO:0000313" key="5">
    <source>
        <dbReference type="EMBL" id="NXN11293.1"/>
    </source>
</evidence>
<dbReference type="AlphaFoldDB" id="A0A7L1GB55"/>
<dbReference type="Proteomes" id="UP000557230">
    <property type="component" value="Unassembled WGS sequence"/>
</dbReference>
<dbReference type="InterPro" id="IPR011992">
    <property type="entry name" value="EF-hand-dom_pair"/>
</dbReference>
<keyword evidence="2" id="KW-0106">Calcium</keyword>
<evidence type="ECO:0000256" key="3">
    <source>
        <dbReference type="SAM" id="Coils"/>
    </source>
</evidence>
<evidence type="ECO:0000256" key="1">
    <source>
        <dbReference type="ARBA" id="ARBA00022723"/>
    </source>
</evidence>
<evidence type="ECO:0000313" key="6">
    <source>
        <dbReference type="Proteomes" id="UP000557230"/>
    </source>
</evidence>
<dbReference type="PROSITE" id="PS50222">
    <property type="entry name" value="EF_HAND_2"/>
    <property type="match status" value="1"/>
</dbReference>
<sequence>LNLPQFVQLMETFVGENISLPTLKRLIAFIREEYKQTEEEKKEQLEKVHRISHLAQRQLLLEALFEKWDNNASGFLDLEEVDAVLNTFKEGMEKEALRKAKNQLFTHYPQLSRVGKLSPKTFQAFLELVASEFTGDEDEAIDDLVEFLTRSVERSDMECLQSLERRKWLYNIQQAAETSGASMEPVYKAVFKALSQDAEAHGDKKKISSYIALLEENQLSPERGQILLHYVACTADDAPYVLNQILYKDMKGVSFAAVEEGKPIHVPSVQLHGNIHFWNYDRPVEERKGSFLVLPLQDAHWRAFGILGLDTLWDQHEKSVFMSHEIGFYEGVSHAFSKAYLHICTLENVLQMALTALEWLYPRAPSIHTVTMYLVEPGKDKTWDYTLRKMVTTHNTGKKEIHSSPALLRKENLLRNYLFKCTDSSEVTCTSLCGEHHIAVPLRDLSGRALGIFDISTGQHQKLPPHEQKDLQKMLKMAQASCWELLKMSTEETEPTYVLEAEGLAHLKNAGILFHRFMLQDLRECI</sequence>
<feature type="domain" description="EF-hand" evidence="4">
    <location>
        <begin position="56"/>
        <end position="91"/>
    </location>
</feature>
<comment type="caution">
    <text evidence="5">The sequence shown here is derived from an EMBL/GenBank/DDBJ whole genome shotgun (WGS) entry which is preliminary data.</text>
</comment>
<keyword evidence="1" id="KW-0479">Metal-binding</keyword>
<keyword evidence="3" id="KW-0175">Coiled coil</keyword>
<reference evidence="5 6" key="1">
    <citation type="submission" date="2019-09" db="EMBL/GenBank/DDBJ databases">
        <title>Bird 10,000 Genomes (B10K) Project - Family phase.</title>
        <authorList>
            <person name="Zhang G."/>
        </authorList>
    </citation>
    <scope>NUCLEOTIDE SEQUENCE [LARGE SCALE GENOMIC DNA]</scope>
    <source>
        <strain evidence="5">B10K-DU-001-78</strain>
        <tissue evidence="5">Muscle</tissue>
    </source>
</reference>
<gene>
    <name evidence="5" type="primary">Efcab5</name>
    <name evidence="5" type="ORF">INDMAC_R00393</name>
</gene>
<dbReference type="InterPro" id="IPR018247">
    <property type="entry name" value="EF_Hand_1_Ca_BS"/>
</dbReference>
<dbReference type="SUPFAM" id="SSF47473">
    <property type="entry name" value="EF-hand"/>
    <property type="match status" value="1"/>
</dbReference>
<protein>
    <submittedName>
        <fullName evidence="5">EFCB5 protein</fullName>
    </submittedName>
</protein>
<dbReference type="EMBL" id="VXBD01005986">
    <property type="protein sequence ID" value="NXN11293.1"/>
    <property type="molecule type" value="Genomic_DNA"/>
</dbReference>
<dbReference type="SUPFAM" id="SSF55781">
    <property type="entry name" value="GAF domain-like"/>
    <property type="match status" value="1"/>
</dbReference>
<accession>A0A7L1GB55</accession>
<dbReference type="PANTHER" id="PTHR46788">
    <property type="entry name" value="EF-HAND CALCIUM-BINDING DOMAIN-CONTAINING PROTEIN 5"/>
    <property type="match status" value="1"/>
</dbReference>
<dbReference type="PANTHER" id="PTHR46788:SF1">
    <property type="entry name" value="EF-HAND CALCIUM-BINDING DOMAIN-CONTAINING PROTEIN 5"/>
    <property type="match status" value="1"/>
</dbReference>
<feature type="non-terminal residue" evidence="5">
    <location>
        <position position="526"/>
    </location>
</feature>
<dbReference type="InterPro" id="IPR002048">
    <property type="entry name" value="EF_hand_dom"/>
</dbReference>
<dbReference type="PROSITE" id="PS00018">
    <property type="entry name" value="EF_HAND_1"/>
    <property type="match status" value="1"/>
</dbReference>
<dbReference type="Gene3D" id="1.10.238.10">
    <property type="entry name" value="EF-hand"/>
    <property type="match status" value="1"/>
</dbReference>
<dbReference type="OrthoDB" id="199400at2759"/>
<dbReference type="GO" id="GO:0005509">
    <property type="term" value="F:calcium ion binding"/>
    <property type="evidence" value="ECO:0007669"/>
    <property type="project" value="InterPro"/>
</dbReference>
<evidence type="ECO:0000256" key="2">
    <source>
        <dbReference type="ARBA" id="ARBA00022837"/>
    </source>
</evidence>
<organism evidence="5 6">
    <name type="scientific">Indicator maculatus</name>
    <name type="common">spotted honeyguide</name>
    <dbReference type="NCBI Taxonomy" id="545262"/>
    <lineage>
        <taxon>Eukaryota</taxon>
        <taxon>Metazoa</taxon>
        <taxon>Chordata</taxon>
        <taxon>Craniata</taxon>
        <taxon>Vertebrata</taxon>
        <taxon>Euteleostomi</taxon>
        <taxon>Archelosauria</taxon>
        <taxon>Archosauria</taxon>
        <taxon>Dinosauria</taxon>
        <taxon>Saurischia</taxon>
        <taxon>Theropoda</taxon>
        <taxon>Coelurosauria</taxon>
        <taxon>Aves</taxon>
        <taxon>Neognathae</taxon>
        <taxon>Neoaves</taxon>
        <taxon>Telluraves</taxon>
        <taxon>Coraciimorphae</taxon>
        <taxon>Piciformes</taxon>
        <taxon>Indicatoridae</taxon>
        <taxon>Indicator</taxon>
    </lineage>
</organism>